<reference evidence="1" key="1">
    <citation type="submission" date="2021-01" db="EMBL/GenBank/DDBJ databases">
        <authorList>
            <consortium name="Genoscope - CEA"/>
            <person name="William W."/>
        </authorList>
    </citation>
    <scope>NUCLEOTIDE SEQUENCE</scope>
</reference>
<comment type="caution">
    <text evidence="1">The sequence shown here is derived from an EMBL/GenBank/DDBJ whole genome shotgun (WGS) entry which is preliminary data.</text>
</comment>
<dbReference type="EMBL" id="CAJJDO010000147">
    <property type="protein sequence ID" value="CAD8207543.1"/>
    <property type="molecule type" value="Genomic_DNA"/>
</dbReference>
<proteinExistence type="predicted"/>
<organism evidence="1 2">
    <name type="scientific">Paramecium pentaurelia</name>
    <dbReference type="NCBI Taxonomy" id="43138"/>
    <lineage>
        <taxon>Eukaryota</taxon>
        <taxon>Sar</taxon>
        <taxon>Alveolata</taxon>
        <taxon>Ciliophora</taxon>
        <taxon>Intramacronucleata</taxon>
        <taxon>Oligohymenophorea</taxon>
        <taxon>Peniculida</taxon>
        <taxon>Parameciidae</taxon>
        <taxon>Paramecium</taxon>
    </lineage>
</organism>
<protein>
    <submittedName>
        <fullName evidence="1">Uncharacterized protein</fullName>
    </submittedName>
</protein>
<evidence type="ECO:0000313" key="2">
    <source>
        <dbReference type="Proteomes" id="UP000689195"/>
    </source>
</evidence>
<dbReference type="AlphaFoldDB" id="A0A8S1Y1A3"/>
<gene>
    <name evidence="1" type="ORF">PPENT_87.1.T1470140</name>
</gene>
<accession>A0A8S1Y1A3</accession>
<evidence type="ECO:0000313" key="1">
    <source>
        <dbReference type="EMBL" id="CAD8207543.1"/>
    </source>
</evidence>
<dbReference type="Proteomes" id="UP000689195">
    <property type="component" value="Unassembled WGS sequence"/>
</dbReference>
<keyword evidence="2" id="KW-1185">Reference proteome</keyword>
<name>A0A8S1Y1A3_9CILI</name>
<sequence length="36" mass="4237">MMVSIINPLLRIDTILNMQVVQCCFFQAKKRNILIE</sequence>